<sequence>MLLKLRPETPEAFTEASNQVKSVIQDLNSGVAIKQYPAGFRPLKDQKTSPSVIEDKEEPCPKKKHAPPDAHASGNTVQEITAKVESMGSASSFLKPIVVADLGDSDS</sequence>
<keyword evidence="3" id="KW-1185">Reference proteome</keyword>
<organism evidence="2 3">
    <name type="scientific">Acanthoscelides obtectus</name>
    <name type="common">Bean weevil</name>
    <name type="synonym">Bruchus obtectus</name>
    <dbReference type="NCBI Taxonomy" id="200917"/>
    <lineage>
        <taxon>Eukaryota</taxon>
        <taxon>Metazoa</taxon>
        <taxon>Ecdysozoa</taxon>
        <taxon>Arthropoda</taxon>
        <taxon>Hexapoda</taxon>
        <taxon>Insecta</taxon>
        <taxon>Pterygota</taxon>
        <taxon>Neoptera</taxon>
        <taxon>Endopterygota</taxon>
        <taxon>Coleoptera</taxon>
        <taxon>Polyphaga</taxon>
        <taxon>Cucujiformia</taxon>
        <taxon>Chrysomeloidea</taxon>
        <taxon>Chrysomelidae</taxon>
        <taxon>Bruchinae</taxon>
        <taxon>Bruchini</taxon>
        <taxon>Acanthoscelides</taxon>
    </lineage>
</organism>
<dbReference type="AlphaFoldDB" id="A0A9P0JKU6"/>
<accession>A0A9P0JKU6</accession>
<name>A0A9P0JKU6_ACAOB</name>
<evidence type="ECO:0000313" key="3">
    <source>
        <dbReference type="Proteomes" id="UP001152888"/>
    </source>
</evidence>
<feature type="region of interest" description="Disordered" evidence="1">
    <location>
        <begin position="41"/>
        <end position="75"/>
    </location>
</feature>
<dbReference type="Proteomes" id="UP001152888">
    <property type="component" value="Unassembled WGS sequence"/>
</dbReference>
<dbReference type="OrthoDB" id="8251545at2759"/>
<gene>
    <name evidence="2" type="ORF">ACAOBT_LOCUS927</name>
</gene>
<proteinExistence type="predicted"/>
<comment type="caution">
    <text evidence="2">The sequence shown here is derived from an EMBL/GenBank/DDBJ whole genome shotgun (WGS) entry which is preliminary data.</text>
</comment>
<evidence type="ECO:0000256" key="1">
    <source>
        <dbReference type="SAM" id="MobiDB-lite"/>
    </source>
</evidence>
<evidence type="ECO:0000313" key="2">
    <source>
        <dbReference type="EMBL" id="CAH1955143.1"/>
    </source>
</evidence>
<dbReference type="EMBL" id="CAKOFQ010006658">
    <property type="protein sequence ID" value="CAH1955143.1"/>
    <property type="molecule type" value="Genomic_DNA"/>
</dbReference>
<protein>
    <submittedName>
        <fullName evidence="2">Uncharacterized protein</fullName>
    </submittedName>
</protein>
<reference evidence="2" key="1">
    <citation type="submission" date="2022-03" db="EMBL/GenBank/DDBJ databases">
        <authorList>
            <person name="Sayadi A."/>
        </authorList>
    </citation>
    <scope>NUCLEOTIDE SEQUENCE</scope>
</reference>